<dbReference type="PANTHER" id="PTHR11695:SF294">
    <property type="entry name" value="RETICULON-4-INTERACTING PROTEIN 1, MITOCHONDRIAL"/>
    <property type="match status" value="1"/>
</dbReference>
<dbReference type="Gene3D" id="3.90.180.10">
    <property type="entry name" value="Medium-chain alcohol dehydrogenases, catalytic domain"/>
    <property type="match status" value="1"/>
</dbReference>
<dbReference type="InterPro" id="IPR036291">
    <property type="entry name" value="NAD(P)-bd_dom_sf"/>
</dbReference>
<evidence type="ECO:0000259" key="1">
    <source>
        <dbReference type="SMART" id="SM00829"/>
    </source>
</evidence>
<dbReference type="Pfam" id="PF13602">
    <property type="entry name" value="ADH_zinc_N_2"/>
    <property type="match status" value="1"/>
</dbReference>
<keyword evidence="3" id="KW-1185">Reference proteome</keyword>
<dbReference type="InterPro" id="IPR011032">
    <property type="entry name" value="GroES-like_sf"/>
</dbReference>
<dbReference type="PANTHER" id="PTHR11695">
    <property type="entry name" value="ALCOHOL DEHYDROGENASE RELATED"/>
    <property type="match status" value="1"/>
</dbReference>
<protein>
    <submittedName>
        <fullName evidence="2">NADPH:quinone reductase</fullName>
    </submittedName>
</protein>
<dbReference type="SMART" id="SM00829">
    <property type="entry name" value="PKS_ER"/>
    <property type="match status" value="1"/>
</dbReference>
<dbReference type="EMBL" id="AP022564">
    <property type="protein sequence ID" value="BBX21905.1"/>
    <property type="molecule type" value="Genomic_DNA"/>
</dbReference>
<evidence type="ECO:0000313" key="3">
    <source>
        <dbReference type="Proteomes" id="UP000467636"/>
    </source>
</evidence>
<dbReference type="RefSeq" id="WP_085262060.1">
    <property type="nucleotide sequence ID" value="NZ_AP022564.1"/>
</dbReference>
<reference evidence="2 3" key="1">
    <citation type="journal article" date="2019" name="Emerg. Microbes Infect.">
        <title>Comprehensive subspecies identification of 175 nontuberculous mycobacteria species based on 7547 genomic profiles.</title>
        <authorList>
            <person name="Matsumoto Y."/>
            <person name="Kinjo T."/>
            <person name="Motooka D."/>
            <person name="Nabeya D."/>
            <person name="Jung N."/>
            <person name="Uechi K."/>
            <person name="Horii T."/>
            <person name="Iida T."/>
            <person name="Fujita J."/>
            <person name="Nakamura S."/>
        </authorList>
    </citation>
    <scope>NUCLEOTIDE SEQUENCE [LARGE SCALE GENOMIC DNA]</scope>
    <source>
        <strain evidence="2 3">JCM 12143</strain>
    </source>
</reference>
<dbReference type="InterPro" id="IPR020843">
    <property type="entry name" value="ER"/>
</dbReference>
<dbReference type="Proteomes" id="UP000467636">
    <property type="component" value="Chromosome"/>
</dbReference>
<dbReference type="SUPFAM" id="SSF50129">
    <property type="entry name" value="GroES-like"/>
    <property type="match status" value="1"/>
</dbReference>
<proteinExistence type="predicted"/>
<dbReference type="InterPro" id="IPR013154">
    <property type="entry name" value="ADH-like_N"/>
</dbReference>
<sequence>MQAIVATDRAAGVGGLSLADVPYPIAAENDVIVEVHAAGFTPGELDWPATWTDRAGRDRTPSIPGHEVSGVVVELGYGTTGLSMGQRVFGITDWARNGSLAEYVAVEARNLAPLPADIDHVVAAASAISGLTAWQGLFDHARLVAGQTILVHGAAGAVGSIALQLAREAGARLIGSGRTEHRDTVLGLGADGFLDLQQDRLEDVGQVDVVFDVIGGELLDRSAPLVRSGGALVSIAEPPRVQPEHARAIFFVVEPDRSGLSAIERRLRDGRLRPLLGATCSLAQVPTAFDPARRGHGKTVVAVIGAD</sequence>
<dbReference type="AlphaFoldDB" id="A0AAD1HW47"/>
<name>A0AAD1HW47_9MYCO</name>
<accession>A0AAD1HW47</accession>
<feature type="domain" description="Enoyl reductase (ER)" evidence="1">
    <location>
        <begin position="12"/>
        <end position="301"/>
    </location>
</feature>
<dbReference type="InterPro" id="IPR050700">
    <property type="entry name" value="YIM1/Zinc_Alcohol_DH_Fams"/>
</dbReference>
<dbReference type="SUPFAM" id="SSF51735">
    <property type="entry name" value="NAD(P)-binding Rossmann-fold domains"/>
    <property type="match status" value="1"/>
</dbReference>
<dbReference type="GO" id="GO:0016491">
    <property type="term" value="F:oxidoreductase activity"/>
    <property type="evidence" value="ECO:0007669"/>
    <property type="project" value="InterPro"/>
</dbReference>
<dbReference type="Pfam" id="PF08240">
    <property type="entry name" value="ADH_N"/>
    <property type="match status" value="1"/>
</dbReference>
<evidence type="ECO:0000313" key="2">
    <source>
        <dbReference type="EMBL" id="BBX21905.1"/>
    </source>
</evidence>
<dbReference type="Gene3D" id="3.40.50.720">
    <property type="entry name" value="NAD(P)-binding Rossmann-like Domain"/>
    <property type="match status" value="1"/>
</dbReference>
<dbReference type="CDD" id="cd05289">
    <property type="entry name" value="MDR_like_2"/>
    <property type="match status" value="1"/>
</dbReference>
<organism evidence="2 3">
    <name type="scientific">Mycolicibacter terrae</name>
    <dbReference type="NCBI Taxonomy" id="1788"/>
    <lineage>
        <taxon>Bacteria</taxon>
        <taxon>Bacillati</taxon>
        <taxon>Actinomycetota</taxon>
        <taxon>Actinomycetes</taxon>
        <taxon>Mycobacteriales</taxon>
        <taxon>Mycobacteriaceae</taxon>
        <taxon>Mycolicibacter</taxon>
    </lineage>
</organism>
<gene>
    <name evidence="2" type="ORF">MTER_13160</name>
</gene>